<evidence type="ECO:0000256" key="6">
    <source>
        <dbReference type="ARBA" id="ARBA00022759"/>
    </source>
</evidence>
<evidence type="ECO:0000256" key="13">
    <source>
        <dbReference type="ARBA" id="ARBA00029354"/>
    </source>
</evidence>
<evidence type="ECO:0000256" key="8">
    <source>
        <dbReference type="ARBA" id="ARBA00022801"/>
    </source>
</evidence>
<evidence type="ECO:0000256" key="12">
    <source>
        <dbReference type="ARBA" id="ARBA00024745"/>
    </source>
</evidence>
<comment type="cofactor">
    <cofactor evidence="1">
        <name>Mg(2+)</name>
        <dbReference type="ChEBI" id="CHEBI:18420"/>
    </cofactor>
</comment>
<comment type="function">
    <text evidence="15">Endonuclease that resolves Holliday junction intermediates made during homologous genetic recombination and DNA repair. Exhibits sequence and structure-selective cleavage of four-way DNA junctions, where it introduces symmetrical nicks in two strands of the same polarity at the 5' side of dinucleotides. Corrects the defects in genetic recombination and DNA repair associated with inactivation of ruvAB or ruvC.</text>
</comment>
<dbReference type="Gene3D" id="3.30.1330.70">
    <property type="entry name" value="Holliday junction resolvase RusA"/>
    <property type="match status" value="1"/>
</dbReference>
<organism evidence="16 17">
    <name type="scientific">Pantoea septica</name>
    <dbReference type="NCBI Taxonomy" id="472695"/>
    <lineage>
        <taxon>Bacteria</taxon>
        <taxon>Pseudomonadati</taxon>
        <taxon>Pseudomonadota</taxon>
        <taxon>Gammaproteobacteria</taxon>
        <taxon>Enterobacterales</taxon>
        <taxon>Erwiniaceae</taxon>
        <taxon>Pantoea</taxon>
    </lineage>
</organism>
<evidence type="ECO:0000256" key="2">
    <source>
        <dbReference type="ARBA" id="ARBA00011738"/>
    </source>
</evidence>
<evidence type="ECO:0000256" key="11">
    <source>
        <dbReference type="ARBA" id="ARBA00023204"/>
    </source>
</evidence>
<comment type="catalytic activity">
    <reaction evidence="13 15">
        <text>Endonucleolytic cleavage at a junction such as a reciprocal single-stranded crossover between two homologous DNA duplexes (Holliday junction).</text>
        <dbReference type="EC" id="3.1.21.10"/>
    </reaction>
</comment>
<evidence type="ECO:0000256" key="4">
    <source>
        <dbReference type="ARBA" id="ARBA00022722"/>
    </source>
</evidence>
<keyword evidence="9" id="KW-0460">Magnesium</keyword>
<keyword evidence="4 15" id="KW-0540">Nuclease</keyword>
<evidence type="ECO:0000256" key="5">
    <source>
        <dbReference type="ARBA" id="ARBA00022723"/>
    </source>
</evidence>
<dbReference type="InterPro" id="IPR036614">
    <property type="entry name" value="RusA-like_sf"/>
</dbReference>
<accession>A0ABX3UNM7</accession>
<keyword evidence="5" id="KW-0479">Metal-binding</keyword>
<comment type="subunit">
    <text evidence="2">Homodimer.</text>
</comment>
<dbReference type="Proteomes" id="UP000193785">
    <property type="component" value="Unassembled WGS sequence"/>
</dbReference>
<reference evidence="16 17" key="1">
    <citation type="journal article" date="2017" name="Antonie Van Leeuwenhoek">
        <title>Phylogenomic resolution of the bacterial genus Pantoea and its relationship with Erwinia and Tatumella.</title>
        <authorList>
            <person name="Palmer M."/>
            <person name="Steenkamp E.T."/>
            <person name="Coetzee M.P."/>
            <person name="Chan W.Y."/>
            <person name="van Zyl E."/>
            <person name="De Maayer P."/>
            <person name="Coutinho T.A."/>
            <person name="Blom J."/>
            <person name="Smits T.H."/>
            <person name="Duffy B."/>
            <person name="Venter S.N."/>
        </authorList>
    </citation>
    <scope>NUCLEOTIDE SEQUENCE [LARGE SCALE GENOMIC DNA]</scope>
    <source>
        <strain evidence="16 17">LMG 5345</strain>
    </source>
</reference>
<comment type="similarity">
    <text evidence="15">Belongs to the rusA family.</text>
</comment>
<dbReference type="InterPro" id="IPR008822">
    <property type="entry name" value="Endonuclease_RusA-like"/>
</dbReference>
<keyword evidence="11 15" id="KW-0234">DNA repair</keyword>
<evidence type="ECO:0000256" key="3">
    <source>
        <dbReference type="ARBA" id="ARBA00014885"/>
    </source>
</evidence>
<keyword evidence="17" id="KW-1185">Reference proteome</keyword>
<dbReference type="EC" id="3.1.21.10" evidence="14 15"/>
<dbReference type="PIRSF" id="PIRSF001007">
    <property type="entry name" value="RusA"/>
    <property type="match status" value="1"/>
</dbReference>
<dbReference type="RefSeq" id="WP_084885815.1">
    <property type="nucleotide sequence ID" value="NZ_MLJJ01000040.1"/>
</dbReference>
<evidence type="ECO:0000256" key="10">
    <source>
        <dbReference type="ARBA" id="ARBA00023172"/>
    </source>
</evidence>
<dbReference type="SUPFAM" id="SSF103084">
    <property type="entry name" value="Holliday junction resolvase RusA"/>
    <property type="match status" value="1"/>
</dbReference>
<name>A0ABX3UNM7_9GAMM</name>
<keyword evidence="7 15" id="KW-0227">DNA damage</keyword>
<gene>
    <name evidence="16" type="ORF">HA46_17165</name>
</gene>
<dbReference type="EMBL" id="MLJJ01000040">
    <property type="protein sequence ID" value="ORM96257.1"/>
    <property type="molecule type" value="Genomic_DNA"/>
</dbReference>
<dbReference type="Pfam" id="PF05866">
    <property type="entry name" value="RusA"/>
    <property type="match status" value="1"/>
</dbReference>
<evidence type="ECO:0000256" key="9">
    <source>
        <dbReference type="ARBA" id="ARBA00022842"/>
    </source>
</evidence>
<evidence type="ECO:0000256" key="15">
    <source>
        <dbReference type="PIRNR" id="PIRNR001007"/>
    </source>
</evidence>
<evidence type="ECO:0000313" key="17">
    <source>
        <dbReference type="Proteomes" id="UP000193785"/>
    </source>
</evidence>
<sequence>MNEYRLELPWPPGNNHLFSVLRGRKIKSKKGREYTASVTRQITEANQQYQLAGRLKVKILAYPPTRARRDLDNLFKAPLDSLTHAGVIADDSLIDDVRMVRCEVVKGGKLEIIITEMEAAA</sequence>
<proteinExistence type="inferred from homology"/>
<protein>
    <recommendedName>
        <fullName evidence="3 15">Crossover junction endodeoxyribonuclease rusA</fullName>
        <ecNumber evidence="14 15">3.1.21.10</ecNumber>
    </recommendedName>
</protein>
<keyword evidence="8 15" id="KW-0378">Hydrolase</keyword>
<comment type="caution">
    <text evidence="16">The sequence shown here is derived from an EMBL/GenBank/DDBJ whole genome shotgun (WGS) entry which is preliminary data.</text>
</comment>
<evidence type="ECO:0000256" key="7">
    <source>
        <dbReference type="ARBA" id="ARBA00022763"/>
    </source>
</evidence>
<evidence type="ECO:0000313" key="16">
    <source>
        <dbReference type="EMBL" id="ORM96257.1"/>
    </source>
</evidence>
<comment type="function">
    <text evidence="12">Endonuclease that resolves Holliday junction intermediates made during homologous genetic recombination and DNA repair. Exhibits sequence and structure-selective cleavage of four-way DNA junctions, where it introduces symmetrical nicks in two strands of the same polarity at the 5' side of CC dinucleotides. Corrects the defects in genetic recombination and DNA repair associated with inactivation of RuvAB or RuvC.</text>
</comment>
<keyword evidence="6 15" id="KW-0255">Endonuclease</keyword>
<dbReference type="InterPro" id="IPR016281">
    <property type="entry name" value="Endonuclease_RusA"/>
</dbReference>
<evidence type="ECO:0000256" key="14">
    <source>
        <dbReference type="ARBA" id="ARBA00029488"/>
    </source>
</evidence>
<keyword evidence="10" id="KW-0233">DNA recombination</keyword>
<evidence type="ECO:0000256" key="1">
    <source>
        <dbReference type="ARBA" id="ARBA00001946"/>
    </source>
</evidence>